<dbReference type="OrthoDB" id="3253043at2"/>
<dbReference type="Gene3D" id="3.40.50.360">
    <property type="match status" value="1"/>
</dbReference>
<dbReference type="InterPro" id="IPR029039">
    <property type="entry name" value="Flavoprotein-like_sf"/>
</dbReference>
<dbReference type="PROSITE" id="PS00201">
    <property type="entry name" value="FLAVODOXIN"/>
    <property type="match status" value="1"/>
</dbReference>
<name>A0A1G6XMF6_9ACTN</name>
<proteinExistence type="predicted"/>
<sequence length="170" mass="17855">MRAAVVYESMFGNTRQVAKAVAAELSQSMEVEMFEVGEAPSVIDKSIGLVVVGAPTHAFSLSRSSTRREAALTAPRGLVSTQIGAREWLESVEAVPGTPAIAFDTRMDSRFAGHAARAATRRLRKAGFSVLASPASFLVEHSTGPLSTGELDRAHVWAAELAAATAAVTS</sequence>
<dbReference type="EMBL" id="FNAD01000007">
    <property type="protein sequence ID" value="SDD78933.1"/>
    <property type="molecule type" value="Genomic_DNA"/>
</dbReference>
<dbReference type="AlphaFoldDB" id="A0A1G6XMF6"/>
<dbReference type="InterPro" id="IPR008254">
    <property type="entry name" value="Flavodoxin/NO_synth"/>
</dbReference>
<dbReference type="RefSeq" id="WP_091035704.1">
    <property type="nucleotide sequence ID" value="NZ_FNAD01000007.1"/>
</dbReference>
<keyword evidence="3" id="KW-1185">Reference proteome</keyword>
<gene>
    <name evidence="2" type="ORF">SAMN05216270_107233</name>
</gene>
<evidence type="ECO:0000313" key="3">
    <source>
        <dbReference type="Proteomes" id="UP000198949"/>
    </source>
</evidence>
<evidence type="ECO:0000259" key="1">
    <source>
        <dbReference type="PROSITE" id="PS50902"/>
    </source>
</evidence>
<evidence type="ECO:0000313" key="2">
    <source>
        <dbReference type="EMBL" id="SDD78933.1"/>
    </source>
</evidence>
<dbReference type="STRING" id="58114.SAMN05216270_107233"/>
<dbReference type="InterPro" id="IPR001226">
    <property type="entry name" value="Flavodoxin_CS"/>
</dbReference>
<reference evidence="3" key="1">
    <citation type="submission" date="2016-10" db="EMBL/GenBank/DDBJ databases">
        <authorList>
            <person name="Varghese N."/>
            <person name="Submissions S."/>
        </authorList>
    </citation>
    <scope>NUCLEOTIDE SEQUENCE [LARGE SCALE GENOMIC DNA]</scope>
    <source>
        <strain evidence="3">CGMCC 4.3516</strain>
    </source>
</reference>
<feature type="domain" description="Flavodoxin-like" evidence="1">
    <location>
        <begin position="3"/>
        <end position="162"/>
    </location>
</feature>
<dbReference type="GO" id="GO:0009055">
    <property type="term" value="F:electron transfer activity"/>
    <property type="evidence" value="ECO:0007669"/>
    <property type="project" value="InterPro"/>
</dbReference>
<dbReference type="Proteomes" id="UP000198949">
    <property type="component" value="Unassembled WGS sequence"/>
</dbReference>
<organism evidence="2 3">
    <name type="scientific">Glycomyces harbinensis</name>
    <dbReference type="NCBI Taxonomy" id="58114"/>
    <lineage>
        <taxon>Bacteria</taxon>
        <taxon>Bacillati</taxon>
        <taxon>Actinomycetota</taxon>
        <taxon>Actinomycetes</taxon>
        <taxon>Glycomycetales</taxon>
        <taxon>Glycomycetaceae</taxon>
        <taxon>Glycomyces</taxon>
    </lineage>
</organism>
<dbReference type="PROSITE" id="PS50902">
    <property type="entry name" value="FLAVODOXIN_LIKE"/>
    <property type="match status" value="1"/>
</dbReference>
<protein>
    <recommendedName>
        <fullName evidence="1">Flavodoxin-like domain-containing protein</fullName>
    </recommendedName>
</protein>
<dbReference type="SUPFAM" id="SSF52218">
    <property type="entry name" value="Flavoproteins"/>
    <property type="match status" value="1"/>
</dbReference>
<dbReference type="GO" id="GO:0010181">
    <property type="term" value="F:FMN binding"/>
    <property type="evidence" value="ECO:0007669"/>
    <property type="project" value="InterPro"/>
</dbReference>
<accession>A0A1G6XMF6</accession>